<dbReference type="Pfam" id="PF01549">
    <property type="entry name" value="ShK"/>
    <property type="match status" value="1"/>
</dbReference>
<evidence type="ECO:0000313" key="12">
    <source>
        <dbReference type="Proteomes" id="UP000247498"/>
    </source>
</evidence>
<organism evidence="11 12">
    <name type="scientific">Raphidocelis subcapitata</name>
    <dbReference type="NCBI Taxonomy" id="307507"/>
    <lineage>
        <taxon>Eukaryota</taxon>
        <taxon>Viridiplantae</taxon>
        <taxon>Chlorophyta</taxon>
        <taxon>core chlorophytes</taxon>
        <taxon>Chlorophyceae</taxon>
        <taxon>CS clade</taxon>
        <taxon>Sphaeropleales</taxon>
        <taxon>Selenastraceae</taxon>
        <taxon>Raphidocelis</taxon>
    </lineage>
</organism>
<proteinExistence type="predicted"/>
<reference evidence="11 12" key="1">
    <citation type="journal article" date="2018" name="Sci. Rep.">
        <title>Raphidocelis subcapitata (=Pseudokirchneriella subcapitata) provides an insight into genome evolution and environmental adaptations in the Sphaeropleales.</title>
        <authorList>
            <person name="Suzuki S."/>
            <person name="Yamaguchi H."/>
            <person name="Nakajima N."/>
            <person name="Kawachi M."/>
        </authorList>
    </citation>
    <scope>NUCLEOTIDE SEQUENCE [LARGE SCALE GENOMIC DNA]</scope>
    <source>
        <strain evidence="11 12">NIES-35</strain>
    </source>
</reference>
<feature type="region of interest" description="Disordered" evidence="7">
    <location>
        <begin position="732"/>
        <end position="816"/>
    </location>
</feature>
<dbReference type="STRING" id="307507.A0A2V0NTF0"/>
<feature type="compositionally biased region" description="Basic and acidic residues" evidence="7">
    <location>
        <begin position="804"/>
        <end position="813"/>
    </location>
</feature>
<feature type="signal peptide" evidence="9">
    <location>
        <begin position="1"/>
        <end position="43"/>
    </location>
</feature>
<keyword evidence="9" id="KW-0732">Signal</keyword>
<feature type="region of interest" description="Disordered" evidence="7">
    <location>
        <begin position="518"/>
        <end position="604"/>
    </location>
</feature>
<dbReference type="Gene3D" id="1.10.10.1940">
    <property type="match status" value="1"/>
</dbReference>
<dbReference type="PANTHER" id="PTHR31485">
    <property type="entry name" value="PEPTIDYL SERINE ALPHA-GALACTOSYLTRANSFERASE"/>
    <property type="match status" value="1"/>
</dbReference>
<evidence type="ECO:0000256" key="3">
    <source>
        <dbReference type="ARBA" id="ARBA00022679"/>
    </source>
</evidence>
<keyword evidence="5 8" id="KW-1133">Transmembrane helix</keyword>
<sequence>MRAAAGHAALRRASTRPPPPPPPPRRRLLLALLLSLLAAPATVLPAAGELPAPEQLQPQPKAPPQPQPLPPHLQQLPPAVPGAVHTVFLTDCSPYSDWQALAMAFGWRDSGQSGRLTRVMCCTEEERAAYPGDKLSLVPTHVAPSFSRHAPSGDEYAAYNKPGGVIHWLAHAPPDEEWVLVLDSDMILRRAFDPADYAARLGPSEARGARYDYLIGVDNDLAERHIPEVPRAEDARAGPRGRRADRVGGFYFIRRDDLARVAPLWLKYAQDVRGDPEAWHLSGDFYAAKPGDRPWISEMYGYAFGAAKAGLSHQSDEESMIYPGYVPQGVPRILHYGLLWHLEYEGGRWSFDKHWFHLFDINACPPWDLTVSRPLQGLFPPPPLPSQLLKNVTRLQRYTDLISIEVVHTLNAALCQHHIARCPPSDELLSVCSEAAAAYEATRAAVRAMDAMMACADADELHCADWARLGECERNPDFMRVNCKVSCRLCTPHNATAAPLPPSALAKALARLTPQTQAGSAAAVGAQPGALQQPEPPPSPPVVEARHPQPKRDQQQPGQQQLGQQQPEQQQPGQGQQQQQHQQEQEKQQEGSRGQRAPADSASGNAIPALISRCYGRGGLTVQQVRECIAAARRGVDWRGPDGAAAASAAAARTGAARAAAARAAAAAVDPGTASTGTAELAAAAGAAAAAGKGAGTVAAGTGAAATVAADGGTATREAAAAAAAVAKAAGSGSGAAAVEGGAPDEEDEDEDKGGDEEGGEEEEEEEAGEEQPAEAEDAEQGGAPEGGAKGWPVEPEEAAEEAEAARQADYSDHPASGTTAAALVAAAAAHGTRMGSLGALIAWFGVVGMFLSLLPRLFQRSRRRESAPLDAVAAKSHV</sequence>
<feature type="region of interest" description="Disordered" evidence="7">
    <location>
        <begin position="52"/>
        <end position="77"/>
    </location>
</feature>
<feature type="chain" id="PRO_5015848922" description="ShKT domain-containing protein" evidence="9">
    <location>
        <begin position="44"/>
        <end position="879"/>
    </location>
</feature>
<evidence type="ECO:0000256" key="8">
    <source>
        <dbReference type="SAM" id="Phobius"/>
    </source>
</evidence>
<evidence type="ECO:0000313" key="11">
    <source>
        <dbReference type="EMBL" id="GBF90906.1"/>
    </source>
</evidence>
<feature type="compositionally biased region" description="Acidic residues" evidence="7">
    <location>
        <begin position="743"/>
        <end position="780"/>
    </location>
</feature>
<dbReference type="OrthoDB" id="2015991at2759"/>
<feature type="compositionally biased region" description="Basic and acidic residues" evidence="7">
    <location>
        <begin position="544"/>
        <end position="554"/>
    </location>
</feature>
<feature type="compositionally biased region" description="Pro residues" evidence="7">
    <location>
        <begin position="60"/>
        <end position="71"/>
    </location>
</feature>
<keyword evidence="2" id="KW-0328">Glycosyltransferase</keyword>
<feature type="compositionally biased region" description="Low complexity" evidence="7">
    <location>
        <begin position="555"/>
        <end position="582"/>
    </location>
</feature>
<dbReference type="PANTHER" id="PTHR31485:SF7">
    <property type="entry name" value="PEPTIDYL SERINE ALPHA-GALACTOSYLTRANSFERASE"/>
    <property type="match status" value="1"/>
</dbReference>
<dbReference type="InterPro" id="IPR003582">
    <property type="entry name" value="ShKT_dom"/>
</dbReference>
<feature type="region of interest" description="Disordered" evidence="7">
    <location>
        <begin position="1"/>
        <end position="26"/>
    </location>
</feature>
<keyword evidence="12" id="KW-1185">Reference proteome</keyword>
<feature type="transmembrane region" description="Helical" evidence="8">
    <location>
        <begin position="835"/>
        <end position="855"/>
    </location>
</feature>
<name>A0A2V0NTF0_9CHLO</name>
<keyword evidence="4 8" id="KW-0812">Transmembrane</keyword>
<dbReference type="Proteomes" id="UP000247498">
    <property type="component" value="Unassembled WGS sequence"/>
</dbReference>
<dbReference type="EMBL" id="BDRX01000020">
    <property type="protein sequence ID" value="GBF90906.1"/>
    <property type="molecule type" value="Genomic_DNA"/>
</dbReference>
<dbReference type="GO" id="GO:0016020">
    <property type="term" value="C:membrane"/>
    <property type="evidence" value="ECO:0007669"/>
    <property type="project" value="UniProtKB-SubCell"/>
</dbReference>
<evidence type="ECO:0000256" key="6">
    <source>
        <dbReference type="ARBA" id="ARBA00023136"/>
    </source>
</evidence>
<accession>A0A2V0NTF0</accession>
<dbReference type="InterPro" id="IPR044845">
    <property type="entry name" value="HPAT/SRGT1-like"/>
</dbReference>
<protein>
    <recommendedName>
        <fullName evidence="10">ShKT domain-containing protein</fullName>
    </recommendedName>
</protein>
<evidence type="ECO:0000256" key="4">
    <source>
        <dbReference type="ARBA" id="ARBA00022692"/>
    </source>
</evidence>
<evidence type="ECO:0000259" key="10">
    <source>
        <dbReference type="PROSITE" id="PS51670"/>
    </source>
</evidence>
<comment type="caution">
    <text evidence="11">The sequence shown here is derived from an EMBL/GenBank/DDBJ whole genome shotgun (WGS) entry which is preliminary data.</text>
</comment>
<evidence type="ECO:0000256" key="2">
    <source>
        <dbReference type="ARBA" id="ARBA00022676"/>
    </source>
</evidence>
<gene>
    <name evidence="11" type="ORF">Rsub_03761</name>
</gene>
<dbReference type="Pfam" id="PF23452">
    <property type="entry name" value="HPAT"/>
    <property type="match status" value="1"/>
</dbReference>
<feature type="domain" description="ShKT" evidence="10">
    <location>
        <begin position="455"/>
        <end position="490"/>
    </location>
</feature>
<dbReference type="PROSITE" id="PS51670">
    <property type="entry name" value="SHKT"/>
    <property type="match status" value="1"/>
</dbReference>
<evidence type="ECO:0000256" key="7">
    <source>
        <dbReference type="SAM" id="MobiDB-lite"/>
    </source>
</evidence>
<dbReference type="InterPro" id="IPR056508">
    <property type="entry name" value="HPAT-like"/>
</dbReference>
<dbReference type="SMART" id="SM00254">
    <property type="entry name" value="ShKT"/>
    <property type="match status" value="1"/>
</dbReference>
<keyword evidence="6 8" id="KW-0472">Membrane</keyword>
<keyword evidence="3" id="KW-0808">Transferase</keyword>
<comment type="subcellular location">
    <subcellularLocation>
        <location evidence="1">Membrane</location>
        <topology evidence="1">Single-pass membrane protein</topology>
    </subcellularLocation>
</comment>
<evidence type="ECO:0000256" key="9">
    <source>
        <dbReference type="SAM" id="SignalP"/>
    </source>
</evidence>
<dbReference type="GO" id="GO:0016757">
    <property type="term" value="F:glycosyltransferase activity"/>
    <property type="evidence" value="ECO:0007669"/>
    <property type="project" value="UniProtKB-KW"/>
</dbReference>
<dbReference type="InParanoid" id="A0A2V0NTF0"/>
<feature type="compositionally biased region" description="Low complexity" evidence="7">
    <location>
        <begin position="732"/>
        <end position="742"/>
    </location>
</feature>
<evidence type="ECO:0000256" key="5">
    <source>
        <dbReference type="ARBA" id="ARBA00022989"/>
    </source>
</evidence>
<dbReference type="AlphaFoldDB" id="A0A2V0NTF0"/>
<evidence type="ECO:0000256" key="1">
    <source>
        <dbReference type="ARBA" id="ARBA00004167"/>
    </source>
</evidence>